<keyword evidence="3" id="KW-1185">Reference proteome</keyword>
<feature type="compositionally biased region" description="Low complexity" evidence="1">
    <location>
        <begin position="137"/>
        <end position="150"/>
    </location>
</feature>
<feature type="compositionally biased region" description="Basic and acidic residues" evidence="1">
    <location>
        <begin position="169"/>
        <end position="183"/>
    </location>
</feature>
<feature type="compositionally biased region" description="Polar residues" evidence="1">
    <location>
        <begin position="1"/>
        <end position="14"/>
    </location>
</feature>
<accession>A0A803M196</accession>
<feature type="region of interest" description="Disordered" evidence="1">
    <location>
        <begin position="126"/>
        <end position="199"/>
    </location>
</feature>
<sequence>MDLNNANAKSTSTTRSDRKYERFLAKAEGYLHKYQASHSSPASGTPPVVINGDNGNGTRHLEFFKKAQGYLKKQDKEDKKDKKDKKDGGDLHENSSSENEGQHDHKEHLKLAHAIHRERYGKILKKAEKYLHRRQGSESSAASEPSVAPPIKGAGDDDGGSSYKAYLRKAKEFMQKKDDKENQVGDGNSDASAGDQDKKKQYAAIATGLLMARKTHKLMRKGRNKNGMVGQEGEEEEVEEEEEEEEEDEEVEDEESSGWFTEFIEGLSEFLGELEL</sequence>
<dbReference type="EnsemblPlants" id="AUR62021728-RA">
    <property type="protein sequence ID" value="AUR62021728-RA:cds"/>
    <property type="gene ID" value="AUR62021728"/>
</dbReference>
<feature type="compositionally biased region" description="Acidic residues" evidence="1">
    <location>
        <begin position="232"/>
        <end position="256"/>
    </location>
</feature>
<feature type="region of interest" description="Disordered" evidence="1">
    <location>
        <begin position="35"/>
        <end position="114"/>
    </location>
</feature>
<dbReference type="Gramene" id="AUR62021728-RA">
    <property type="protein sequence ID" value="AUR62021728-RA:cds"/>
    <property type="gene ID" value="AUR62021728"/>
</dbReference>
<protein>
    <submittedName>
        <fullName evidence="2">Uncharacterized protein</fullName>
    </submittedName>
</protein>
<feature type="region of interest" description="Disordered" evidence="1">
    <location>
        <begin position="218"/>
        <end position="260"/>
    </location>
</feature>
<feature type="compositionally biased region" description="Basic and acidic residues" evidence="1">
    <location>
        <begin position="72"/>
        <end position="114"/>
    </location>
</feature>
<dbReference type="AlphaFoldDB" id="A0A803M196"/>
<dbReference type="Proteomes" id="UP000596660">
    <property type="component" value="Unplaced"/>
</dbReference>
<name>A0A803M196_CHEQI</name>
<reference evidence="2" key="1">
    <citation type="journal article" date="2017" name="Nature">
        <title>The genome of Chenopodium quinoa.</title>
        <authorList>
            <person name="Jarvis D.E."/>
            <person name="Ho Y.S."/>
            <person name="Lightfoot D.J."/>
            <person name="Schmoeckel S.M."/>
            <person name="Li B."/>
            <person name="Borm T.J.A."/>
            <person name="Ohyanagi H."/>
            <person name="Mineta K."/>
            <person name="Michell C.T."/>
            <person name="Saber N."/>
            <person name="Kharbatia N.M."/>
            <person name="Rupper R.R."/>
            <person name="Sharp A.R."/>
            <person name="Dally N."/>
            <person name="Boughton B.A."/>
            <person name="Woo Y.H."/>
            <person name="Gao G."/>
            <person name="Schijlen E.G.W.M."/>
            <person name="Guo X."/>
            <person name="Momin A.A."/>
            <person name="Negrao S."/>
            <person name="Al-Babili S."/>
            <person name="Gehring C."/>
            <person name="Roessner U."/>
            <person name="Jung C."/>
            <person name="Murphy K."/>
            <person name="Arold S.T."/>
            <person name="Gojobori T."/>
            <person name="van der Linden C.G."/>
            <person name="van Loo E.N."/>
            <person name="Jellen E.N."/>
            <person name="Maughan P.J."/>
            <person name="Tester M."/>
        </authorList>
    </citation>
    <scope>NUCLEOTIDE SEQUENCE [LARGE SCALE GENOMIC DNA]</scope>
    <source>
        <strain evidence="2">cv. PI 614886</strain>
    </source>
</reference>
<evidence type="ECO:0000256" key="1">
    <source>
        <dbReference type="SAM" id="MobiDB-lite"/>
    </source>
</evidence>
<evidence type="ECO:0000313" key="3">
    <source>
        <dbReference type="Proteomes" id="UP000596660"/>
    </source>
</evidence>
<feature type="region of interest" description="Disordered" evidence="1">
    <location>
        <begin position="1"/>
        <end position="20"/>
    </location>
</feature>
<evidence type="ECO:0000313" key="2">
    <source>
        <dbReference type="EnsemblPlants" id="AUR62021728-RA:cds"/>
    </source>
</evidence>
<reference evidence="2" key="2">
    <citation type="submission" date="2021-03" db="UniProtKB">
        <authorList>
            <consortium name="EnsemblPlants"/>
        </authorList>
    </citation>
    <scope>IDENTIFICATION</scope>
</reference>
<proteinExistence type="predicted"/>
<organism evidence="2 3">
    <name type="scientific">Chenopodium quinoa</name>
    <name type="common">Quinoa</name>
    <dbReference type="NCBI Taxonomy" id="63459"/>
    <lineage>
        <taxon>Eukaryota</taxon>
        <taxon>Viridiplantae</taxon>
        <taxon>Streptophyta</taxon>
        <taxon>Embryophyta</taxon>
        <taxon>Tracheophyta</taxon>
        <taxon>Spermatophyta</taxon>
        <taxon>Magnoliopsida</taxon>
        <taxon>eudicotyledons</taxon>
        <taxon>Gunneridae</taxon>
        <taxon>Pentapetalae</taxon>
        <taxon>Caryophyllales</taxon>
        <taxon>Chenopodiaceae</taxon>
        <taxon>Chenopodioideae</taxon>
        <taxon>Atripliceae</taxon>
        <taxon>Chenopodium</taxon>
    </lineage>
</organism>